<dbReference type="AlphaFoldDB" id="A0A395X2S5"/>
<protein>
    <submittedName>
        <fullName evidence="2">Conjugal transfer protein</fullName>
    </submittedName>
</protein>
<dbReference type="Proteomes" id="UP000265828">
    <property type="component" value="Unassembled WGS sequence"/>
</dbReference>
<feature type="domain" description="SHOCT-like" evidence="1">
    <location>
        <begin position="4"/>
        <end position="43"/>
    </location>
</feature>
<evidence type="ECO:0000313" key="5">
    <source>
        <dbReference type="Proteomes" id="UP000265828"/>
    </source>
</evidence>
<dbReference type="InterPro" id="IPR046749">
    <property type="entry name" value="SHOCT_2"/>
</dbReference>
<dbReference type="EMBL" id="QSKO01000032">
    <property type="protein sequence ID" value="RHE70277.1"/>
    <property type="molecule type" value="Genomic_DNA"/>
</dbReference>
<evidence type="ECO:0000313" key="4">
    <source>
        <dbReference type="EMBL" id="RHG12902.1"/>
    </source>
</evidence>
<proteinExistence type="predicted"/>
<evidence type="ECO:0000313" key="3">
    <source>
        <dbReference type="EMBL" id="RHE70277.1"/>
    </source>
</evidence>
<dbReference type="EMBL" id="QRHZ01000024">
    <property type="protein sequence ID" value="RHG12902.1"/>
    <property type="molecule type" value="Genomic_DNA"/>
</dbReference>
<evidence type="ECO:0000259" key="1">
    <source>
        <dbReference type="Pfam" id="PF20612"/>
    </source>
</evidence>
<evidence type="ECO:0000313" key="7">
    <source>
        <dbReference type="Proteomes" id="UP000284220"/>
    </source>
</evidence>
<gene>
    <name evidence="4" type="ORF">DW272_17985</name>
    <name evidence="3" type="ORF">DW723_15485</name>
    <name evidence="2" type="ORF">DWW07_18575</name>
</gene>
<sequence>MDNKKILRYSMQLSMLKQLLSKKLINETEYQVIQKRLMKDYGIVSNITA</sequence>
<reference evidence="5 6" key="1">
    <citation type="submission" date="2018-08" db="EMBL/GenBank/DDBJ databases">
        <title>A genome reference for cultivated species of the human gut microbiota.</title>
        <authorList>
            <person name="Zou Y."/>
            <person name="Xue W."/>
            <person name="Luo G."/>
        </authorList>
    </citation>
    <scope>NUCLEOTIDE SEQUENCE [LARGE SCALE GENOMIC DNA]</scope>
    <source>
        <strain evidence="2 5">AF14-23</strain>
        <strain evidence="4 7">AM22-9LB</strain>
        <strain evidence="3 6">AM27-32LB</strain>
    </source>
</reference>
<accession>A0A395X2S5</accession>
<dbReference type="Proteomes" id="UP000284220">
    <property type="component" value="Unassembled WGS sequence"/>
</dbReference>
<dbReference type="GeneID" id="74988871"/>
<comment type="caution">
    <text evidence="2">The sequence shown here is derived from an EMBL/GenBank/DDBJ whole genome shotgun (WGS) entry which is preliminary data.</text>
</comment>
<name>A0A395X2S5_9FIRM</name>
<dbReference type="EMBL" id="QRZI01000030">
    <property type="protein sequence ID" value="RGV60023.1"/>
    <property type="molecule type" value="Genomic_DNA"/>
</dbReference>
<organism evidence="2 5">
    <name type="scientific">Blautia obeum</name>
    <dbReference type="NCBI Taxonomy" id="40520"/>
    <lineage>
        <taxon>Bacteria</taxon>
        <taxon>Bacillati</taxon>
        <taxon>Bacillota</taxon>
        <taxon>Clostridia</taxon>
        <taxon>Lachnospirales</taxon>
        <taxon>Lachnospiraceae</taxon>
        <taxon>Blautia</taxon>
    </lineage>
</organism>
<evidence type="ECO:0000313" key="2">
    <source>
        <dbReference type="EMBL" id="RGV60023.1"/>
    </source>
</evidence>
<dbReference type="RefSeq" id="WP_070090346.1">
    <property type="nucleotide sequence ID" value="NZ_JADPEW010000020.1"/>
</dbReference>
<dbReference type="Pfam" id="PF20612">
    <property type="entry name" value="SHOCT_2"/>
    <property type="match status" value="1"/>
</dbReference>
<dbReference type="Proteomes" id="UP000283928">
    <property type="component" value="Unassembled WGS sequence"/>
</dbReference>
<evidence type="ECO:0000313" key="6">
    <source>
        <dbReference type="Proteomes" id="UP000283928"/>
    </source>
</evidence>